<feature type="compositionally biased region" description="Polar residues" evidence="1">
    <location>
        <begin position="810"/>
        <end position="819"/>
    </location>
</feature>
<feature type="non-terminal residue" evidence="2">
    <location>
        <position position="1"/>
    </location>
</feature>
<feature type="compositionally biased region" description="Polar residues" evidence="1">
    <location>
        <begin position="1182"/>
        <end position="1195"/>
    </location>
</feature>
<feature type="compositionally biased region" description="Polar residues" evidence="1">
    <location>
        <begin position="447"/>
        <end position="460"/>
    </location>
</feature>
<feature type="compositionally biased region" description="Polar residues" evidence="1">
    <location>
        <begin position="135"/>
        <end position="153"/>
    </location>
</feature>
<dbReference type="Proteomes" id="UP000228934">
    <property type="component" value="Unassembled WGS sequence"/>
</dbReference>
<feature type="compositionally biased region" description="Basic and acidic residues" evidence="1">
    <location>
        <begin position="546"/>
        <end position="559"/>
    </location>
</feature>
<sequence>TERAADQGKGSELAVNDKNLEDVQEAPDTVREKKKKSRKKKSTNKEVEPEDAEDGNIDVPSLQKDAVVEKSTGSAFPDDADSLMCVESGEPSFTQSEVLTCAEESSLILFTEESECFSEPDDISSLQESLSVIPGSQTLADQTGSFDNVPMETSQEDSVFETSCHLISDNPKEAPLEEDLAKDSHTGTEAEGSTESQKELSRPAALARSRFQRPRPNLPARALPRQEKVLISEREDITEERNDLPADNSSSPSHQEDKSITENLESQESEFSITSSPRKDDIACPVQTNSSLESPQLQPGDSDIVPPKCAAEKEDKKEKPLPIRGRLVRPKPNLKKAPVKDKPHSPNLRSPPKSDSQDSKEIAMVPCTVVLTPLSNEKDTLTKEKAESSTCSQEQSAKSTIKPAPLVRGYLQRPKPNTTKTSRKEKDEDMEGSEKCDEVSSEDVTAVTGSKASCSPNDTVLENREEQEDMSAHKDTCLHFATVQDSCIPIKESLSTSLSPVQEVTPEPDLDPALSSVSESKAKSKTSPIKLPQGQLQTLKPNVLKSCDHRGISGMRLEDDTVITSEDTGQDVKGKRDDLSDLGKPTDFRKEASTSDESCGHQENRMKPTEMDQVLPINPRPEVGPKVSEEVQQPAKPTVLTRGRLQRPKPNIVRALPRRGVLTSSDDSRNKSEDEAVEKAPESSQPATSYESEKAPILANADTEDTPSPVEIAHSHVLSLETIGLPGADQIENEESPSVSVDDSAPVGMKKEFSGSEGEKKAAPTKPTLTRSRLLRPKPNLGSSVTRTSVSAPQKCDVHEEGKSGKDDVNTSSMESLSHSDAGKKPVLANTETEDAASPEEITQSYILPLETIVLPGVDQMDSEESSAVPMDNSSNVTIKNNVSTSEDERMLEPSPGLTRSRLQRPKPNLGRSVTRPALFTPQKCDVHEERKTTSDSFDSSSIEKTQKQNVDLSRESCPAESYDLQLGTEVQGGSVEGSVQIEQSSCTGEQVKEPSVKPLRNRFQKPKPNLGRASVRKESGAFTSEQKEVSFDSTSKRPEPLAKEGSSLVFTNDAARAESTQHTTIKPALLRRSRLVRPVPSYGKPSNKGPSALQNKTVDEEETSTDTDLEASSNKRKASECFPDVSPKRSCIADASQNSSESALDQVPSTSALPDGSQSNDMLEDNKQQHSRFGRLLKRPVSTTPPVLTKPSENVTERTEKKISRNIKSVKSTVVKPTSSKGKTTLVKIRAMKQDEDEDDDELEYEDEDYDVAPDKLNQAPVFVPFSLRSPKPIPAEIEETVEEFEIPVEDLGVPISTAQNLRSPCLTLRDVSQNVPVSQADPGNKGHCDGSTEAAMTLISMGNSVFQSKLGM</sequence>
<feature type="region of interest" description="Disordered" evidence="1">
    <location>
        <begin position="1"/>
        <end position="81"/>
    </location>
</feature>
<feature type="region of interest" description="Disordered" evidence="1">
    <location>
        <begin position="978"/>
        <end position="1203"/>
    </location>
</feature>
<feature type="compositionally biased region" description="Basic and acidic residues" evidence="1">
    <location>
        <begin position="749"/>
        <end position="762"/>
    </location>
</feature>
<accession>A0A2G9RLA5</accession>
<dbReference type="EMBL" id="KV934823">
    <property type="protein sequence ID" value="PIO28660.1"/>
    <property type="molecule type" value="Genomic_DNA"/>
</dbReference>
<feature type="compositionally biased region" description="Polar residues" evidence="1">
    <location>
        <begin position="781"/>
        <end position="792"/>
    </location>
</feature>
<feature type="compositionally biased region" description="Polar residues" evidence="1">
    <location>
        <begin position="1136"/>
        <end position="1162"/>
    </location>
</feature>
<feature type="compositionally biased region" description="Basic and acidic residues" evidence="1">
    <location>
        <begin position="310"/>
        <end position="321"/>
    </location>
</feature>
<proteinExistence type="predicted"/>
<feature type="region of interest" description="Disordered" evidence="1">
    <location>
        <begin position="496"/>
        <end position="961"/>
    </location>
</feature>
<evidence type="ECO:0000313" key="2">
    <source>
        <dbReference type="EMBL" id="PIO28660.1"/>
    </source>
</evidence>
<feature type="region of interest" description="Disordered" evidence="1">
    <location>
        <begin position="135"/>
        <end position="468"/>
    </location>
</feature>
<feature type="compositionally biased region" description="Polar residues" evidence="1">
    <location>
        <begin position="286"/>
        <end position="299"/>
    </location>
</feature>
<evidence type="ECO:0000313" key="3">
    <source>
        <dbReference type="Proteomes" id="UP000228934"/>
    </source>
</evidence>
<feature type="compositionally biased region" description="Polar residues" evidence="1">
    <location>
        <begin position="935"/>
        <end position="952"/>
    </location>
</feature>
<feature type="compositionally biased region" description="Basic and acidic residues" evidence="1">
    <location>
        <begin position="224"/>
        <end position="244"/>
    </location>
</feature>
<feature type="compositionally biased region" description="Basic and acidic residues" evidence="1">
    <location>
        <begin position="796"/>
        <end position="809"/>
    </location>
</feature>
<feature type="compositionally biased region" description="Basic residues" evidence="1">
    <location>
        <begin position="1170"/>
        <end position="1179"/>
    </location>
</feature>
<feature type="compositionally biased region" description="Basic and acidic residues" evidence="1">
    <location>
        <begin position="666"/>
        <end position="681"/>
    </location>
</feature>
<dbReference type="OrthoDB" id="272624at2759"/>
<protein>
    <submittedName>
        <fullName evidence="2">Uncharacterized protein</fullName>
    </submittedName>
</protein>
<feature type="compositionally biased region" description="Basic and acidic residues" evidence="1">
    <location>
        <begin position="1016"/>
        <end position="1043"/>
    </location>
</feature>
<name>A0A2G9RLA5_AQUCT</name>
<feature type="compositionally biased region" description="Basic and acidic residues" evidence="1">
    <location>
        <begin position="422"/>
        <end position="438"/>
    </location>
</feature>
<feature type="compositionally biased region" description="Polar residues" evidence="1">
    <location>
        <begin position="872"/>
        <end position="885"/>
    </location>
</feature>
<feature type="compositionally biased region" description="Low complexity" evidence="1">
    <location>
        <begin position="214"/>
        <end position="223"/>
    </location>
</feature>
<feature type="compositionally biased region" description="Polar residues" evidence="1">
    <location>
        <begin position="388"/>
        <end position="399"/>
    </location>
</feature>
<reference evidence="3" key="1">
    <citation type="journal article" date="2017" name="Nat. Commun.">
        <title>The North American bullfrog draft genome provides insight into hormonal regulation of long noncoding RNA.</title>
        <authorList>
            <person name="Hammond S.A."/>
            <person name="Warren R.L."/>
            <person name="Vandervalk B.P."/>
            <person name="Kucuk E."/>
            <person name="Khan H."/>
            <person name="Gibb E.A."/>
            <person name="Pandoh P."/>
            <person name="Kirk H."/>
            <person name="Zhao Y."/>
            <person name="Jones M."/>
            <person name="Mungall A.J."/>
            <person name="Coope R."/>
            <person name="Pleasance S."/>
            <person name="Moore R.A."/>
            <person name="Holt R.A."/>
            <person name="Round J.M."/>
            <person name="Ohora S."/>
            <person name="Walle B.V."/>
            <person name="Veldhoen N."/>
            <person name="Helbing C.C."/>
            <person name="Birol I."/>
        </authorList>
    </citation>
    <scope>NUCLEOTIDE SEQUENCE [LARGE SCALE GENOMIC DNA]</scope>
</reference>
<keyword evidence="3" id="KW-1185">Reference proteome</keyword>
<feature type="compositionally biased region" description="Low complexity" evidence="1">
    <location>
        <begin position="736"/>
        <end position="747"/>
    </location>
</feature>
<feature type="compositionally biased region" description="Polar residues" evidence="1">
    <location>
        <begin position="261"/>
        <end position="276"/>
    </location>
</feature>
<feature type="compositionally biased region" description="Basic and acidic residues" evidence="1">
    <location>
        <begin position="925"/>
        <end position="934"/>
    </location>
</feature>
<feature type="compositionally biased region" description="Acidic residues" evidence="1">
    <location>
        <begin position="1100"/>
        <end position="1110"/>
    </location>
</feature>
<feature type="compositionally biased region" description="Basic and acidic residues" evidence="1">
    <location>
        <begin position="570"/>
        <end position="610"/>
    </location>
</feature>
<gene>
    <name evidence="2" type="ORF">AB205_0054000</name>
</gene>
<feature type="compositionally biased region" description="Basic and acidic residues" evidence="1">
    <location>
        <begin position="376"/>
        <end position="387"/>
    </location>
</feature>
<feature type="compositionally biased region" description="Basic and acidic residues" evidence="1">
    <location>
        <begin position="170"/>
        <end position="188"/>
    </location>
</feature>
<organism evidence="2 3">
    <name type="scientific">Aquarana catesbeiana</name>
    <name type="common">American bullfrog</name>
    <name type="synonym">Rana catesbeiana</name>
    <dbReference type="NCBI Taxonomy" id="8400"/>
    <lineage>
        <taxon>Eukaryota</taxon>
        <taxon>Metazoa</taxon>
        <taxon>Chordata</taxon>
        <taxon>Craniata</taxon>
        <taxon>Vertebrata</taxon>
        <taxon>Euteleostomi</taxon>
        <taxon>Amphibia</taxon>
        <taxon>Batrachia</taxon>
        <taxon>Anura</taxon>
        <taxon>Neobatrachia</taxon>
        <taxon>Ranoidea</taxon>
        <taxon>Ranidae</taxon>
        <taxon>Aquarana</taxon>
    </lineage>
</organism>
<evidence type="ECO:0000256" key="1">
    <source>
        <dbReference type="SAM" id="MobiDB-lite"/>
    </source>
</evidence>
<feature type="compositionally biased region" description="Basic residues" evidence="1">
    <location>
        <begin position="32"/>
        <end position="42"/>
    </location>
</feature>